<reference evidence="1" key="2">
    <citation type="submission" date="2018-05" db="EMBL/GenBank/DDBJ databases">
        <title>OgluRS3 (Oryza glumaepatula Reference Sequence Version 3).</title>
        <authorList>
            <person name="Zhang J."/>
            <person name="Kudrna D."/>
            <person name="Lee S."/>
            <person name="Talag J."/>
            <person name="Welchert J."/>
            <person name="Wing R.A."/>
        </authorList>
    </citation>
    <scope>NUCLEOTIDE SEQUENCE [LARGE SCALE GENOMIC DNA]</scope>
</reference>
<accession>A0A0D9YYT5</accession>
<protein>
    <submittedName>
        <fullName evidence="1">Uncharacterized protein</fullName>
    </submittedName>
</protein>
<reference evidence="1" key="1">
    <citation type="submission" date="2015-04" db="UniProtKB">
        <authorList>
            <consortium name="EnsemblPlants"/>
        </authorList>
    </citation>
    <scope>IDENTIFICATION</scope>
</reference>
<dbReference type="AlphaFoldDB" id="A0A0D9YYT5"/>
<organism evidence="1">
    <name type="scientific">Oryza glumipatula</name>
    <dbReference type="NCBI Taxonomy" id="40148"/>
    <lineage>
        <taxon>Eukaryota</taxon>
        <taxon>Viridiplantae</taxon>
        <taxon>Streptophyta</taxon>
        <taxon>Embryophyta</taxon>
        <taxon>Tracheophyta</taxon>
        <taxon>Spermatophyta</taxon>
        <taxon>Magnoliopsida</taxon>
        <taxon>Liliopsida</taxon>
        <taxon>Poales</taxon>
        <taxon>Poaceae</taxon>
        <taxon>BOP clade</taxon>
        <taxon>Oryzoideae</taxon>
        <taxon>Oryzeae</taxon>
        <taxon>Oryzinae</taxon>
        <taxon>Oryza</taxon>
    </lineage>
</organism>
<dbReference type="HOGENOM" id="CLU_2501589_0_0_1"/>
<evidence type="ECO:0000313" key="1">
    <source>
        <dbReference type="EnsemblPlants" id="OGLUM02G34730.1"/>
    </source>
</evidence>
<proteinExistence type="predicted"/>
<name>A0A0D9YYT5_9ORYZ</name>
<dbReference type="EnsemblPlants" id="OGLUM02G34730.1">
    <property type="protein sequence ID" value="OGLUM02G34730.1"/>
    <property type="gene ID" value="OGLUM02G34730"/>
</dbReference>
<sequence>MAPILAPLWLDLQPPPLDLPPPGQAHLHLAVFIGHRLLSQTNTSLFCTLCPHSSGPGCHSLDPLSLLLDPPPSLLDLPPQQLDPPS</sequence>
<dbReference type="Gramene" id="OGLUM02G34730.1">
    <property type="protein sequence ID" value="OGLUM02G34730.1"/>
    <property type="gene ID" value="OGLUM02G34730"/>
</dbReference>
<evidence type="ECO:0000313" key="2">
    <source>
        <dbReference type="Proteomes" id="UP000026961"/>
    </source>
</evidence>
<keyword evidence="2" id="KW-1185">Reference proteome</keyword>
<dbReference type="Proteomes" id="UP000026961">
    <property type="component" value="Chromosome 2"/>
</dbReference>